<organism evidence="8 9">
    <name type="scientific">Exocentrus adspersus</name>
    <dbReference type="NCBI Taxonomy" id="1586481"/>
    <lineage>
        <taxon>Eukaryota</taxon>
        <taxon>Metazoa</taxon>
        <taxon>Ecdysozoa</taxon>
        <taxon>Arthropoda</taxon>
        <taxon>Hexapoda</taxon>
        <taxon>Insecta</taxon>
        <taxon>Pterygota</taxon>
        <taxon>Neoptera</taxon>
        <taxon>Endopterygota</taxon>
        <taxon>Coleoptera</taxon>
        <taxon>Polyphaga</taxon>
        <taxon>Cucujiformia</taxon>
        <taxon>Chrysomeloidea</taxon>
        <taxon>Cerambycidae</taxon>
        <taxon>Lamiinae</taxon>
        <taxon>Acanthocinini</taxon>
        <taxon>Exocentrus</taxon>
    </lineage>
</organism>
<keyword evidence="3" id="KW-0581">Phagocytosis</keyword>
<feature type="compositionally biased region" description="Low complexity" evidence="6">
    <location>
        <begin position="366"/>
        <end position="375"/>
    </location>
</feature>
<dbReference type="InterPro" id="IPR011993">
    <property type="entry name" value="PH-like_dom_sf"/>
</dbReference>
<dbReference type="InterPro" id="IPR051133">
    <property type="entry name" value="Adapter_Engulfment-Domain"/>
</dbReference>
<feature type="compositionally biased region" description="Polar residues" evidence="6">
    <location>
        <begin position="333"/>
        <end position="351"/>
    </location>
</feature>
<dbReference type="InterPro" id="IPR006020">
    <property type="entry name" value="PTB/PI_dom"/>
</dbReference>
<dbReference type="FunFam" id="2.30.29.30:FF:000118">
    <property type="entry name" value="GULP PTB domain containing engulfment adaptor 1"/>
    <property type="match status" value="1"/>
</dbReference>
<dbReference type="PANTHER" id="PTHR11232:SF77">
    <property type="entry name" value="GULP PTB DOMAIN CONTAINING ENGULFMENT ADAPTOR 1"/>
    <property type="match status" value="1"/>
</dbReference>
<proteinExistence type="inferred from homology"/>
<keyword evidence="9" id="KW-1185">Reference proteome</keyword>
<feature type="region of interest" description="Disordered" evidence="6">
    <location>
        <begin position="325"/>
        <end position="383"/>
    </location>
</feature>
<dbReference type="EMBL" id="JANEYG010000003">
    <property type="protein sequence ID" value="KAJ8924109.1"/>
    <property type="molecule type" value="Genomic_DNA"/>
</dbReference>
<comment type="subcellular location">
    <subcellularLocation>
        <location evidence="1">Cytoplasm</location>
    </subcellularLocation>
</comment>
<keyword evidence="5" id="KW-0175">Coiled coil</keyword>
<dbReference type="PANTHER" id="PTHR11232">
    <property type="entry name" value="PHOSPHOTYROSINE INTERACTION DOMAIN-CONTAINING FAMILY MEMBER"/>
    <property type="match status" value="1"/>
</dbReference>
<name>A0AAV8WC55_9CUCU</name>
<evidence type="ECO:0000259" key="7">
    <source>
        <dbReference type="PROSITE" id="PS01179"/>
    </source>
</evidence>
<feature type="region of interest" description="Disordered" evidence="6">
    <location>
        <begin position="257"/>
        <end position="279"/>
    </location>
</feature>
<dbReference type="PROSITE" id="PS01179">
    <property type="entry name" value="PID"/>
    <property type="match status" value="1"/>
</dbReference>
<gene>
    <name evidence="8" type="ORF">NQ315_006891</name>
</gene>
<evidence type="ECO:0000256" key="1">
    <source>
        <dbReference type="ARBA" id="ARBA00004496"/>
    </source>
</evidence>
<comment type="caution">
    <text evidence="8">The sequence shown here is derived from an EMBL/GenBank/DDBJ whole genome shotgun (WGS) entry which is preliminary data.</text>
</comment>
<evidence type="ECO:0000256" key="2">
    <source>
        <dbReference type="ARBA" id="ARBA00022490"/>
    </source>
</evidence>
<accession>A0AAV8WC55</accession>
<comment type="similarity">
    <text evidence="4">Belongs to the ced-6 family.</text>
</comment>
<dbReference type="SMART" id="SM00462">
    <property type="entry name" value="PTB"/>
    <property type="match status" value="1"/>
</dbReference>
<evidence type="ECO:0000256" key="5">
    <source>
        <dbReference type="SAM" id="Coils"/>
    </source>
</evidence>
<dbReference type="GO" id="GO:0043277">
    <property type="term" value="P:apoptotic cell clearance"/>
    <property type="evidence" value="ECO:0007669"/>
    <property type="project" value="UniProtKB-ARBA"/>
</dbReference>
<feature type="domain" description="PID" evidence="7">
    <location>
        <begin position="57"/>
        <end position="205"/>
    </location>
</feature>
<sequence length="464" mass="51550">MLGKSTGRFVYIEKMSTLLKWAQNTQGKLNGKSNNTSTTNGERKWIHPPEALQKGHIAYLVKFLGNTVVDQPKGIEVVKEGIRKLRFSQQLRKSETGAKTRKVELTISIDGVAIQEPRTHNILHQFPLHRISYCADDKGEKKFFSFIAKQPNQVDTEAEDTHECFVFISDKLAEEITLTIGQAFELAYKRFLETSGKDLESQRRAMVTQQKIRRLEQENNAYKQRLLEISQFSSIKPELDQYLRKNDIRNILEVKSSSPSVNNNSTLNANNNSSQSNGTTKELLDLNVELTSNGVVPPIPPRSFENTPSVGTKLEGLLLNELDHDDDFDPRSFENNQSTALHSGTNGNTSSPPLIAPPPKAPRRSNLNINTSNNNGDSKSAGQDLFGTTPFTPALTPSPNSVTSGKILDPFEMGDFGTAATPQDIENAIGLLDKRILEMKTGFSRGISFGNDDFSLESLDPLKN</sequence>
<dbReference type="AlphaFoldDB" id="A0AAV8WC55"/>
<protein>
    <recommendedName>
        <fullName evidence="7">PID domain-containing protein</fullName>
    </recommendedName>
</protein>
<dbReference type="GO" id="GO:0005737">
    <property type="term" value="C:cytoplasm"/>
    <property type="evidence" value="ECO:0007669"/>
    <property type="project" value="UniProtKB-SubCell"/>
</dbReference>
<evidence type="ECO:0000313" key="9">
    <source>
        <dbReference type="Proteomes" id="UP001159042"/>
    </source>
</evidence>
<evidence type="ECO:0000313" key="8">
    <source>
        <dbReference type="EMBL" id="KAJ8924109.1"/>
    </source>
</evidence>
<dbReference type="SUPFAM" id="SSF50729">
    <property type="entry name" value="PH domain-like"/>
    <property type="match status" value="1"/>
</dbReference>
<dbReference type="Proteomes" id="UP001159042">
    <property type="component" value="Unassembled WGS sequence"/>
</dbReference>
<reference evidence="8 9" key="1">
    <citation type="journal article" date="2023" name="Insect Mol. Biol.">
        <title>Genome sequencing provides insights into the evolution of gene families encoding plant cell wall-degrading enzymes in longhorned beetles.</title>
        <authorList>
            <person name="Shin N.R."/>
            <person name="Okamura Y."/>
            <person name="Kirsch R."/>
            <person name="Pauchet Y."/>
        </authorList>
    </citation>
    <scope>NUCLEOTIDE SEQUENCE [LARGE SCALE GENOMIC DNA]</scope>
    <source>
        <strain evidence="8">EAD_L_NR</strain>
    </source>
</reference>
<evidence type="ECO:0000256" key="6">
    <source>
        <dbReference type="SAM" id="MobiDB-lite"/>
    </source>
</evidence>
<evidence type="ECO:0000256" key="3">
    <source>
        <dbReference type="ARBA" id="ARBA00022907"/>
    </source>
</evidence>
<dbReference type="CDD" id="cd01273">
    <property type="entry name" value="PTB_CED-6"/>
    <property type="match status" value="1"/>
</dbReference>
<feature type="compositionally biased region" description="Low complexity" evidence="6">
    <location>
        <begin position="257"/>
        <end position="277"/>
    </location>
</feature>
<feature type="coiled-coil region" evidence="5">
    <location>
        <begin position="205"/>
        <end position="232"/>
    </location>
</feature>
<evidence type="ECO:0000256" key="4">
    <source>
        <dbReference type="ARBA" id="ARBA00060944"/>
    </source>
</evidence>
<dbReference type="Gene3D" id="2.30.29.30">
    <property type="entry name" value="Pleckstrin-homology domain (PH domain)/Phosphotyrosine-binding domain (PTB)"/>
    <property type="match status" value="1"/>
</dbReference>
<keyword evidence="2" id="KW-0963">Cytoplasm</keyword>
<dbReference type="Pfam" id="PF00640">
    <property type="entry name" value="PID"/>
    <property type="match status" value="1"/>
</dbReference>